<sequence>MRRSTRVFGVVMKGSDSGRVLRSGRRLFPEQSVDDNKTKGGNEGDDWPKPQSPSKENAKNNDDFAVVKTAAAEEAARGQVRRGGGIDRMY</sequence>
<evidence type="ECO:0000313" key="2">
    <source>
        <dbReference type="EMBL" id="MCI45859.1"/>
    </source>
</evidence>
<feature type="compositionally biased region" description="Basic and acidic residues" evidence="1">
    <location>
        <begin position="34"/>
        <end position="48"/>
    </location>
</feature>
<reference evidence="2 3" key="1">
    <citation type="journal article" date="2018" name="Front. Plant Sci.">
        <title>Red Clover (Trifolium pratense) and Zigzag Clover (T. medium) - A Picture of Genomic Similarities and Differences.</title>
        <authorList>
            <person name="Dluhosova J."/>
            <person name="Istvanek J."/>
            <person name="Nedelnik J."/>
            <person name="Repkova J."/>
        </authorList>
    </citation>
    <scope>NUCLEOTIDE SEQUENCE [LARGE SCALE GENOMIC DNA]</scope>
    <source>
        <strain evidence="3">cv. 10/8</strain>
        <tissue evidence="2">Leaf</tissue>
    </source>
</reference>
<comment type="caution">
    <text evidence="2">The sequence shown here is derived from an EMBL/GenBank/DDBJ whole genome shotgun (WGS) entry which is preliminary data.</text>
</comment>
<name>A0A392SB16_9FABA</name>
<accession>A0A392SB16</accession>
<dbReference type="AlphaFoldDB" id="A0A392SB16"/>
<evidence type="ECO:0000256" key="1">
    <source>
        <dbReference type="SAM" id="MobiDB-lite"/>
    </source>
</evidence>
<dbReference type="EMBL" id="LXQA010349717">
    <property type="protein sequence ID" value="MCI45859.1"/>
    <property type="molecule type" value="Genomic_DNA"/>
</dbReference>
<keyword evidence="3" id="KW-1185">Reference proteome</keyword>
<feature type="region of interest" description="Disordered" evidence="1">
    <location>
        <begin position="18"/>
        <end position="62"/>
    </location>
</feature>
<evidence type="ECO:0000313" key="3">
    <source>
        <dbReference type="Proteomes" id="UP000265520"/>
    </source>
</evidence>
<feature type="non-terminal residue" evidence="2">
    <location>
        <position position="90"/>
    </location>
</feature>
<dbReference type="Proteomes" id="UP000265520">
    <property type="component" value="Unassembled WGS sequence"/>
</dbReference>
<proteinExistence type="predicted"/>
<organism evidence="2 3">
    <name type="scientific">Trifolium medium</name>
    <dbReference type="NCBI Taxonomy" id="97028"/>
    <lineage>
        <taxon>Eukaryota</taxon>
        <taxon>Viridiplantae</taxon>
        <taxon>Streptophyta</taxon>
        <taxon>Embryophyta</taxon>
        <taxon>Tracheophyta</taxon>
        <taxon>Spermatophyta</taxon>
        <taxon>Magnoliopsida</taxon>
        <taxon>eudicotyledons</taxon>
        <taxon>Gunneridae</taxon>
        <taxon>Pentapetalae</taxon>
        <taxon>rosids</taxon>
        <taxon>fabids</taxon>
        <taxon>Fabales</taxon>
        <taxon>Fabaceae</taxon>
        <taxon>Papilionoideae</taxon>
        <taxon>50 kb inversion clade</taxon>
        <taxon>NPAAA clade</taxon>
        <taxon>Hologalegina</taxon>
        <taxon>IRL clade</taxon>
        <taxon>Trifolieae</taxon>
        <taxon>Trifolium</taxon>
    </lineage>
</organism>
<protein>
    <submittedName>
        <fullName evidence="2">Enhancer of polycomb-like transcription factor protein</fullName>
    </submittedName>
</protein>